<dbReference type="OrthoDB" id="1075024at2"/>
<sequence>MKQIFSLFLIFTSFIIFGQDQKFTDQEIQQKLDSIKAEGNLLFSMENASWNSSDLAREHKKIAEKLGGYLTYKNNDTVKTVFLNKSQNLIIAEYSFKNDSKKPVKENFKERNLNPTETTLSNVRAKLISQLSAPKHEVGVPEGFNLNIITIPFNENYKNYIITGASEHGVIPFGNDYLFITDKDGNITSNKKFHSRFIPTMTRMQDGNAIASSTHSHIRTNPFISATDICTFKLYAPFSNLEEFSIYSPALGCYIKYNYKKDTVSKSKDLK</sequence>
<gene>
    <name evidence="1" type="ORF">SAMN05421841_0566</name>
</gene>
<evidence type="ECO:0000313" key="1">
    <source>
        <dbReference type="EMBL" id="SEW00203.1"/>
    </source>
</evidence>
<evidence type="ECO:0000313" key="2">
    <source>
        <dbReference type="Proteomes" id="UP000199469"/>
    </source>
</evidence>
<proteinExistence type="predicted"/>
<dbReference type="STRING" id="356305.SAMN05421841_0566"/>
<reference evidence="2" key="1">
    <citation type="submission" date="2016-10" db="EMBL/GenBank/DDBJ databases">
        <authorList>
            <person name="Varghese N."/>
            <person name="Submissions S."/>
        </authorList>
    </citation>
    <scope>NUCLEOTIDE SEQUENCE [LARGE SCALE GENOMIC DNA]</scope>
    <source>
        <strain evidence="2">DSM 17724</strain>
    </source>
</reference>
<accession>A0A1I0NG73</accession>
<name>A0A1I0NG73_9FLAO</name>
<protein>
    <submittedName>
        <fullName evidence="1">Uncharacterized protein</fullName>
    </submittedName>
</protein>
<keyword evidence="2" id="KW-1185">Reference proteome</keyword>
<dbReference type="Proteomes" id="UP000199469">
    <property type="component" value="Unassembled WGS sequence"/>
</dbReference>
<dbReference type="EMBL" id="FOIU01000001">
    <property type="protein sequence ID" value="SEW00203.1"/>
    <property type="molecule type" value="Genomic_DNA"/>
</dbReference>
<dbReference type="AlphaFoldDB" id="A0A1I0NG73"/>
<organism evidence="1 2">
    <name type="scientific">Chryseobacterium wanjuense</name>
    <dbReference type="NCBI Taxonomy" id="356305"/>
    <lineage>
        <taxon>Bacteria</taxon>
        <taxon>Pseudomonadati</taxon>
        <taxon>Bacteroidota</taxon>
        <taxon>Flavobacteriia</taxon>
        <taxon>Flavobacteriales</taxon>
        <taxon>Weeksellaceae</taxon>
        <taxon>Chryseobacterium group</taxon>
        <taxon>Chryseobacterium</taxon>
    </lineage>
</organism>
<dbReference type="RefSeq" id="WP_089790539.1">
    <property type="nucleotide sequence ID" value="NZ_FOIU01000001.1"/>
</dbReference>